<proteinExistence type="predicted"/>
<reference evidence="1" key="1">
    <citation type="submission" date="2021-06" db="EMBL/GenBank/DDBJ databases">
        <authorList>
            <person name="Kallberg Y."/>
            <person name="Tangrot J."/>
            <person name="Rosling A."/>
        </authorList>
    </citation>
    <scope>NUCLEOTIDE SEQUENCE</scope>
    <source>
        <strain evidence="1">87-6 pot B 2015</strain>
    </source>
</reference>
<comment type="caution">
    <text evidence="1">The sequence shown here is derived from an EMBL/GenBank/DDBJ whole genome shotgun (WGS) entry which is preliminary data.</text>
</comment>
<dbReference type="EMBL" id="CAJVPP010000096">
    <property type="protein sequence ID" value="CAG8442383.1"/>
    <property type="molecule type" value="Genomic_DNA"/>
</dbReference>
<feature type="non-terminal residue" evidence="1">
    <location>
        <position position="105"/>
    </location>
</feature>
<accession>A0A9N8VC37</accession>
<protein>
    <submittedName>
        <fullName evidence="1">9310_t:CDS:1</fullName>
    </submittedName>
</protein>
<sequence>MSNVKVYLKPLYTSQLLQLELQLRTLKNLLESISEDKPENKQEIISNPDPSCTECYLITEQPSEAFKNFWYFWIVYAIKGEQFNNITIRAFKKALTLEENSKALE</sequence>
<dbReference type="AlphaFoldDB" id="A0A9N8VC37"/>
<gene>
    <name evidence="1" type="ORF">FMOSSE_LOCUS916</name>
</gene>
<evidence type="ECO:0000313" key="1">
    <source>
        <dbReference type="EMBL" id="CAG8442383.1"/>
    </source>
</evidence>
<organism evidence="1 2">
    <name type="scientific">Funneliformis mosseae</name>
    <name type="common">Endomycorrhizal fungus</name>
    <name type="synonym">Glomus mosseae</name>
    <dbReference type="NCBI Taxonomy" id="27381"/>
    <lineage>
        <taxon>Eukaryota</taxon>
        <taxon>Fungi</taxon>
        <taxon>Fungi incertae sedis</taxon>
        <taxon>Mucoromycota</taxon>
        <taxon>Glomeromycotina</taxon>
        <taxon>Glomeromycetes</taxon>
        <taxon>Glomerales</taxon>
        <taxon>Glomeraceae</taxon>
        <taxon>Funneliformis</taxon>
    </lineage>
</organism>
<dbReference type="Proteomes" id="UP000789375">
    <property type="component" value="Unassembled WGS sequence"/>
</dbReference>
<name>A0A9N8VC37_FUNMO</name>
<keyword evidence="2" id="KW-1185">Reference proteome</keyword>
<evidence type="ECO:0000313" key="2">
    <source>
        <dbReference type="Proteomes" id="UP000789375"/>
    </source>
</evidence>